<evidence type="ECO:0000313" key="1">
    <source>
        <dbReference type="EMBL" id="PWU22721.1"/>
    </source>
</evidence>
<dbReference type="AlphaFoldDB" id="A0A317JNY7"/>
<protein>
    <submittedName>
        <fullName evidence="1">Uncharacterized protein</fullName>
    </submittedName>
</protein>
<dbReference type="Proteomes" id="UP000246104">
    <property type="component" value="Unassembled WGS sequence"/>
</dbReference>
<accession>A0A317JNY7</accession>
<name>A0A317JNY7_9BACT</name>
<gene>
    <name evidence="1" type="ORF">C5B42_05340</name>
</gene>
<comment type="caution">
    <text evidence="1">The sequence shown here is derived from an EMBL/GenBank/DDBJ whole genome shotgun (WGS) entry which is preliminary data.</text>
</comment>
<organism evidence="1 2">
    <name type="scientific">Candidatus Cerribacteria bacterium 'Amazon FNV 2010 28 9'</name>
    <dbReference type="NCBI Taxonomy" id="2081795"/>
    <lineage>
        <taxon>Bacteria</taxon>
        <taxon>Candidatus Cerribacteria</taxon>
    </lineage>
</organism>
<evidence type="ECO:0000313" key="2">
    <source>
        <dbReference type="Proteomes" id="UP000246104"/>
    </source>
</evidence>
<reference evidence="1 2" key="1">
    <citation type="submission" date="2018-02" db="EMBL/GenBank/DDBJ databases">
        <title>Genomic Reconstructions from Amazon Rainforest and Pasture Soil Reveal Novel Insights into the Physiology of Candidate Phyla in Tropical Sites.</title>
        <authorList>
            <person name="Kroeger M.E."/>
            <person name="Delmont T."/>
            <person name="Eren A.M."/>
            <person name="Guo J."/>
            <person name="Meyer K.M."/>
            <person name="Khan K."/>
            <person name="Rodrigues J.L.M."/>
            <person name="Bohannan B.J.M."/>
            <person name="Tringe S."/>
            <person name="Borges C.D."/>
            <person name="Tiedje J."/>
            <person name="Tsai S.M."/>
            <person name="Nusslein K."/>
        </authorList>
    </citation>
    <scope>NUCLEOTIDE SEQUENCE [LARGE SCALE GENOMIC DNA]</scope>
    <source>
        <strain evidence="1">Amazon FNV 2010 28 9</strain>
    </source>
</reference>
<proteinExistence type="predicted"/>
<dbReference type="EMBL" id="PSRQ01000058">
    <property type="protein sequence ID" value="PWU22721.1"/>
    <property type="molecule type" value="Genomic_DNA"/>
</dbReference>
<sequence length="117" mass="13885">MQSEYEPIEYKPKHIDTTTWETAWRFLTGMSQRHPDITPFEFMMYAATCIEYFKIDKATFIESLIILFSIAAVRMPDHLLATRNSLQYIEMLLAQISDENMRINMQTESQIILFHQN</sequence>